<evidence type="ECO:0000313" key="1">
    <source>
        <dbReference type="EMBL" id="NMG18703.1"/>
    </source>
</evidence>
<keyword evidence="2" id="KW-1185">Reference proteome</keyword>
<proteinExistence type="predicted"/>
<protein>
    <submittedName>
        <fullName evidence="1">Uncharacterized protein</fullName>
    </submittedName>
</protein>
<comment type="caution">
    <text evidence="1">The sequence shown here is derived from an EMBL/GenBank/DDBJ whole genome shotgun (WGS) entry which is preliminary data.</text>
</comment>
<dbReference type="Proteomes" id="UP000718564">
    <property type="component" value="Unassembled WGS sequence"/>
</dbReference>
<organism evidence="1 2">
    <name type="scientific">Brasilonema bromeliae SPC951</name>
    <dbReference type="NCBI Taxonomy" id="385972"/>
    <lineage>
        <taxon>Bacteria</taxon>
        <taxon>Bacillati</taxon>
        <taxon>Cyanobacteriota</taxon>
        <taxon>Cyanophyceae</taxon>
        <taxon>Nostocales</taxon>
        <taxon>Scytonemataceae</taxon>
        <taxon>Brasilonema</taxon>
        <taxon>Bromeliae group (in: Brasilonema)</taxon>
    </lineage>
</organism>
<dbReference type="EMBL" id="QMEB01000019">
    <property type="protein sequence ID" value="NMG18703.1"/>
    <property type="molecule type" value="Genomic_DNA"/>
</dbReference>
<gene>
    <name evidence="1" type="ORF">DP116_04265</name>
</gene>
<evidence type="ECO:0000313" key="2">
    <source>
        <dbReference type="Proteomes" id="UP000718564"/>
    </source>
</evidence>
<sequence>MGFHKGSKQLRVGNFVTTTPMRSDFGIKVTRLLPTLEPCIDGIATDIEEFTRSRALHSIEFNRLDHFSS</sequence>
<accession>A0ABX1P2Y6</accession>
<name>A0ABX1P2Y6_9CYAN</name>
<reference evidence="1 2" key="1">
    <citation type="submission" date="2018-06" db="EMBL/GenBank/DDBJ databases">
        <title>Comparative genomics of Brasilonema spp. strains.</title>
        <authorList>
            <person name="Alvarenga D.O."/>
            <person name="Fiore M.F."/>
            <person name="Varani A.M."/>
        </authorList>
    </citation>
    <scope>NUCLEOTIDE SEQUENCE [LARGE SCALE GENOMIC DNA]</scope>
    <source>
        <strain evidence="1 2">SPC951</strain>
    </source>
</reference>